<dbReference type="GO" id="GO:0006747">
    <property type="term" value="P:FAD biosynthetic process"/>
    <property type="evidence" value="ECO:0007669"/>
    <property type="project" value="UniProtKB-UniRule"/>
</dbReference>
<dbReference type="EMBL" id="JROI01000010">
    <property type="protein sequence ID" value="KGI77929.1"/>
    <property type="molecule type" value="Genomic_DNA"/>
</dbReference>
<organism evidence="17 19">
    <name type="scientific">Oleiagrimonas soli</name>
    <dbReference type="NCBI Taxonomy" id="1543381"/>
    <lineage>
        <taxon>Bacteria</taxon>
        <taxon>Pseudomonadati</taxon>
        <taxon>Pseudomonadota</taxon>
        <taxon>Gammaproteobacteria</taxon>
        <taxon>Lysobacterales</taxon>
        <taxon>Rhodanobacteraceae</taxon>
        <taxon>Oleiagrimonas</taxon>
    </lineage>
</organism>
<evidence type="ECO:0000313" key="17">
    <source>
        <dbReference type="EMBL" id="KGI77929.1"/>
    </source>
</evidence>
<dbReference type="PANTHER" id="PTHR22749">
    <property type="entry name" value="RIBOFLAVIN KINASE/FMN ADENYLYLTRANSFERASE"/>
    <property type="match status" value="1"/>
</dbReference>
<dbReference type="InterPro" id="IPR023465">
    <property type="entry name" value="Riboflavin_kinase_dom_sf"/>
</dbReference>
<evidence type="ECO:0000256" key="8">
    <source>
        <dbReference type="ARBA" id="ARBA00022741"/>
    </source>
</evidence>
<keyword evidence="8 15" id="KW-0547">Nucleotide-binding</keyword>
<evidence type="ECO:0000256" key="6">
    <source>
        <dbReference type="ARBA" id="ARBA00022679"/>
    </source>
</evidence>
<dbReference type="HOGENOM" id="CLU_048437_0_1_6"/>
<comment type="pathway">
    <text evidence="2 15">Cofactor biosynthesis; FAD biosynthesis; FAD from FMN: step 1/1.</text>
</comment>
<name>A0A099CW07_9GAMM</name>
<dbReference type="STRING" id="1543381.LF63_0105905"/>
<comment type="similarity">
    <text evidence="15">Belongs to the ribF family.</text>
</comment>
<dbReference type="InterPro" id="IPR023468">
    <property type="entry name" value="Riboflavin_kinase"/>
</dbReference>
<dbReference type="SMART" id="SM00904">
    <property type="entry name" value="Flavokinase"/>
    <property type="match status" value="1"/>
</dbReference>
<dbReference type="PANTHER" id="PTHR22749:SF6">
    <property type="entry name" value="RIBOFLAVIN KINASE"/>
    <property type="match status" value="1"/>
</dbReference>
<dbReference type="NCBIfam" id="NF004163">
    <property type="entry name" value="PRK05627.1-6"/>
    <property type="match status" value="1"/>
</dbReference>
<dbReference type="EC" id="2.7.1.26" evidence="15"/>
<dbReference type="GO" id="GO:0009231">
    <property type="term" value="P:riboflavin biosynthetic process"/>
    <property type="evidence" value="ECO:0007669"/>
    <property type="project" value="InterPro"/>
</dbReference>
<keyword evidence="9 15" id="KW-0418">Kinase</keyword>
<keyword evidence="10 15" id="KW-0274">FAD</keyword>
<dbReference type="PIRSF" id="PIRSF004491">
    <property type="entry name" value="FAD_Synth"/>
    <property type="match status" value="1"/>
</dbReference>
<dbReference type="InterPro" id="IPR015865">
    <property type="entry name" value="Riboflavin_kinase_bac/euk"/>
</dbReference>
<proteinExistence type="inferred from homology"/>
<evidence type="ECO:0000256" key="13">
    <source>
        <dbReference type="ARBA" id="ARBA00047880"/>
    </source>
</evidence>
<dbReference type="InterPro" id="IPR014729">
    <property type="entry name" value="Rossmann-like_a/b/a_fold"/>
</dbReference>
<keyword evidence="11 15" id="KW-0067">ATP-binding</keyword>
<evidence type="ECO:0000256" key="3">
    <source>
        <dbReference type="ARBA" id="ARBA00005201"/>
    </source>
</evidence>
<keyword evidence="7 15" id="KW-0548">Nucleotidyltransferase</keyword>
<dbReference type="Proteomes" id="UP000029708">
    <property type="component" value="Unassembled WGS sequence"/>
</dbReference>
<dbReference type="GO" id="GO:0003919">
    <property type="term" value="F:FMN adenylyltransferase activity"/>
    <property type="evidence" value="ECO:0007669"/>
    <property type="project" value="UniProtKB-UniRule"/>
</dbReference>
<dbReference type="InterPro" id="IPR002606">
    <property type="entry name" value="Riboflavin_kinase_bac"/>
</dbReference>
<evidence type="ECO:0000256" key="14">
    <source>
        <dbReference type="ARBA" id="ARBA00049494"/>
    </source>
</evidence>
<feature type="domain" description="Riboflavin kinase" evidence="16">
    <location>
        <begin position="183"/>
        <end position="309"/>
    </location>
</feature>
<keyword evidence="19" id="KW-1185">Reference proteome</keyword>
<comment type="function">
    <text evidence="1">Catalyzes the phosphorylation of riboflavin to FMN followed by the adenylation of FMN to FAD.</text>
</comment>
<dbReference type="RefSeq" id="WP_043100304.1">
    <property type="nucleotide sequence ID" value="NZ_JACHET010000001.1"/>
</dbReference>
<comment type="catalytic activity">
    <reaction evidence="14 15">
        <text>FMN + ATP + H(+) = FAD + diphosphate</text>
        <dbReference type="Rhea" id="RHEA:17237"/>
        <dbReference type="ChEBI" id="CHEBI:15378"/>
        <dbReference type="ChEBI" id="CHEBI:30616"/>
        <dbReference type="ChEBI" id="CHEBI:33019"/>
        <dbReference type="ChEBI" id="CHEBI:57692"/>
        <dbReference type="ChEBI" id="CHEBI:58210"/>
        <dbReference type="EC" id="2.7.7.2"/>
    </reaction>
</comment>
<keyword evidence="4 15" id="KW-0285">Flavoprotein</keyword>
<gene>
    <name evidence="18" type="ORF">HNQ86_001047</name>
    <name evidence="17" type="ORF">LF63_0105905</name>
</gene>
<dbReference type="EMBL" id="JACHET010000001">
    <property type="protein sequence ID" value="MBB6183702.1"/>
    <property type="molecule type" value="Genomic_DNA"/>
</dbReference>
<comment type="pathway">
    <text evidence="3 15">Cofactor biosynthesis; FMN biosynthesis; FMN from riboflavin (ATP route): step 1/1.</text>
</comment>
<evidence type="ECO:0000256" key="9">
    <source>
        <dbReference type="ARBA" id="ARBA00022777"/>
    </source>
</evidence>
<evidence type="ECO:0000256" key="2">
    <source>
        <dbReference type="ARBA" id="ARBA00004726"/>
    </source>
</evidence>
<keyword evidence="6 15" id="KW-0808">Transferase</keyword>
<dbReference type="CDD" id="cd02064">
    <property type="entry name" value="FAD_synthetase_N"/>
    <property type="match status" value="1"/>
</dbReference>
<reference evidence="18 20" key="2">
    <citation type="submission" date="2020-08" db="EMBL/GenBank/DDBJ databases">
        <title>Genomic Encyclopedia of Type Strains, Phase IV (KMG-IV): sequencing the most valuable type-strain genomes for metagenomic binning, comparative biology and taxonomic classification.</title>
        <authorList>
            <person name="Goeker M."/>
        </authorList>
    </citation>
    <scope>NUCLEOTIDE SEQUENCE [LARGE SCALE GENOMIC DNA]</scope>
    <source>
        <strain evidence="18 20">DSM 107085</strain>
    </source>
</reference>
<dbReference type="AlphaFoldDB" id="A0A099CW07"/>
<evidence type="ECO:0000313" key="18">
    <source>
        <dbReference type="EMBL" id="MBB6183702.1"/>
    </source>
</evidence>
<dbReference type="UniPathway" id="UPA00277">
    <property type="reaction ID" value="UER00407"/>
</dbReference>
<evidence type="ECO:0000256" key="7">
    <source>
        <dbReference type="ARBA" id="ARBA00022695"/>
    </source>
</evidence>
<evidence type="ECO:0000256" key="4">
    <source>
        <dbReference type="ARBA" id="ARBA00022630"/>
    </source>
</evidence>
<dbReference type="GO" id="GO:0008531">
    <property type="term" value="F:riboflavin kinase activity"/>
    <property type="evidence" value="ECO:0007669"/>
    <property type="project" value="UniProtKB-UniRule"/>
</dbReference>
<dbReference type="Pfam" id="PF06574">
    <property type="entry name" value="FAD_syn"/>
    <property type="match status" value="1"/>
</dbReference>
<accession>A0A099CW07</accession>
<dbReference type="Pfam" id="PF01687">
    <property type="entry name" value="Flavokinase"/>
    <property type="match status" value="1"/>
</dbReference>
<reference evidence="17 19" key="1">
    <citation type="submission" date="2014-09" db="EMBL/GenBank/DDBJ databases">
        <title>Xanthomonadaceae 3.5X direct submission.</title>
        <authorList>
            <person name="Fang T."/>
            <person name="Wang H."/>
        </authorList>
    </citation>
    <scope>NUCLEOTIDE SEQUENCE [LARGE SCALE GENOMIC DNA]</scope>
    <source>
        <strain evidence="17 19">3.5X</strain>
    </source>
</reference>
<dbReference type="FunFam" id="3.40.50.620:FF:000021">
    <property type="entry name" value="Riboflavin biosynthesis protein"/>
    <property type="match status" value="1"/>
</dbReference>
<dbReference type="SUPFAM" id="SSF82114">
    <property type="entry name" value="Riboflavin kinase-like"/>
    <property type="match status" value="1"/>
</dbReference>
<dbReference type="GO" id="GO:0005524">
    <property type="term" value="F:ATP binding"/>
    <property type="evidence" value="ECO:0007669"/>
    <property type="project" value="UniProtKB-UniRule"/>
</dbReference>
<dbReference type="InterPro" id="IPR015864">
    <property type="entry name" value="FAD_synthase"/>
</dbReference>
<dbReference type="Gene3D" id="2.40.30.30">
    <property type="entry name" value="Riboflavin kinase-like"/>
    <property type="match status" value="1"/>
</dbReference>
<evidence type="ECO:0000313" key="19">
    <source>
        <dbReference type="Proteomes" id="UP000029708"/>
    </source>
</evidence>
<sequence>MTEVYRDVAGPCVAPGGSVVTVGAFDGLHRGHRALLARVRERADALGVAATAISFEPLPRAFFSPVPVPRLASVREKLVGLREAGMDRVLLLRFNAALTAMTAEDFVRTVLVQRVAAREVWVGGDFRFGHKRAGDFALLERMGAALGFTANAMPAQQIDGEQVSSSAIRKALADGQFAHAARLLGRPFAISGHVVEGEKLGRTLGYPTANVPLGPRVTPLQGIFAVRVDLDDGRLGLPGVASLGVRPTVNHLAQPLLEAHLFDFDEDLYGRRIRVEFVEHLRDEAKFDDLDALVAQMDRDAAAARAVLGIAPAEGA</sequence>
<dbReference type="SUPFAM" id="SSF52374">
    <property type="entry name" value="Nucleotidylyl transferase"/>
    <property type="match status" value="1"/>
</dbReference>
<evidence type="ECO:0000256" key="15">
    <source>
        <dbReference type="PIRNR" id="PIRNR004491"/>
    </source>
</evidence>
<keyword evidence="5 15" id="KW-0288">FMN</keyword>
<protein>
    <recommendedName>
        <fullName evidence="15">Riboflavin biosynthesis protein</fullName>
    </recommendedName>
    <domain>
        <recommendedName>
            <fullName evidence="15">Riboflavin kinase</fullName>
            <ecNumber evidence="15">2.7.1.26</ecNumber>
        </recommendedName>
        <alternativeName>
            <fullName evidence="15">Flavokinase</fullName>
        </alternativeName>
    </domain>
    <domain>
        <recommendedName>
            <fullName evidence="15">FMN adenylyltransferase</fullName>
            <ecNumber evidence="15">2.7.7.2</ecNumber>
        </recommendedName>
        <alternativeName>
            <fullName evidence="15">FAD pyrophosphorylase</fullName>
        </alternativeName>
        <alternativeName>
            <fullName evidence="15">FAD synthase</fullName>
        </alternativeName>
    </domain>
</protein>
<comment type="caution">
    <text evidence="17">The sequence shown here is derived from an EMBL/GenBank/DDBJ whole genome shotgun (WGS) entry which is preliminary data.</text>
</comment>
<evidence type="ECO:0000256" key="10">
    <source>
        <dbReference type="ARBA" id="ARBA00022827"/>
    </source>
</evidence>
<evidence type="ECO:0000256" key="1">
    <source>
        <dbReference type="ARBA" id="ARBA00002121"/>
    </source>
</evidence>
<dbReference type="UniPathway" id="UPA00276">
    <property type="reaction ID" value="UER00406"/>
</dbReference>
<dbReference type="GO" id="GO:0009398">
    <property type="term" value="P:FMN biosynthetic process"/>
    <property type="evidence" value="ECO:0007669"/>
    <property type="project" value="UniProtKB-UniRule"/>
</dbReference>
<evidence type="ECO:0000256" key="12">
    <source>
        <dbReference type="ARBA" id="ARBA00023268"/>
    </source>
</evidence>
<evidence type="ECO:0000313" key="20">
    <source>
        <dbReference type="Proteomes" id="UP000560000"/>
    </source>
</evidence>
<dbReference type="Proteomes" id="UP000560000">
    <property type="component" value="Unassembled WGS sequence"/>
</dbReference>
<evidence type="ECO:0000256" key="11">
    <source>
        <dbReference type="ARBA" id="ARBA00022840"/>
    </source>
</evidence>
<dbReference type="NCBIfam" id="TIGR00083">
    <property type="entry name" value="ribF"/>
    <property type="match status" value="1"/>
</dbReference>
<dbReference type="OrthoDB" id="9803667at2"/>
<dbReference type="EC" id="2.7.7.2" evidence="15"/>
<dbReference type="NCBIfam" id="NF004159">
    <property type="entry name" value="PRK05627.1-2"/>
    <property type="match status" value="1"/>
</dbReference>
<evidence type="ECO:0000256" key="5">
    <source>
        <dbReference type="ARBA" id="ARBA00022643"/>
    </source>
</evidence>
<evidence type="ECO:0000259" key="16">
    <source>
        <dbReference type="SMART" id="SM00904"/>
    </source>
</evidence>
<dbReference type="NCBIfam" id="NF004160">
    <property type="entry name" value="PRK05627.1-3"/>
    <property type="match status" value="1"/>
</dbReference>
<dbReference type="Gene3D" id="3.40.50.620">
    <property type="entry name" value="HUPs"/>
    <property type="match status" value="1"/>
</dbReference>
<keyword evidence="12" id="KW-0511">Multifunctional enzyme</keyword>
<comment type="catalytic activity">
    <reaction evidence="13 15">
        <text>riboflavin + ATP = FMN + ADP + H(+)</text>
        <dbReference type="Rhea" id="RHEA:14357"/>
        <dbReference type="ChEBI" id="CHEBI:15378"/>
        <dbReference type="ChEBI" id="CHEBI:30616"/>
        <dbReference type="ChEBI" id="CHEBI:57986"/>
        <dbReference type="ChEBI" id="CHEBI:58210"/>
        <dbReference type="ChEBI" id="CHEBI:456216"/>
        <dbReference type="EC" id="2.7.1.26"/>
    </reaction>
</comment>